<dbReference type="EMBL" id="LT174583">
    <property type="protein sequence ID" value="CZQ25002.1"/>
    <property type="molecule type" value="Genomic_DNA"/>
</dbReference>
<reference evidence="2" key="2">
    <citation type="submission" date="2016-06" db="EMBL/GenBank/DDBJ databases">
        <title>Towards a vaccine: An investigation of Klebsiella pneumoniae surface antigens.</title>
        <authorList>
            <person name="Follador R."/>
            <person name="Heinz E."/>
            <person name="Wyres K.L."/>
            <person name="Ellington M.J."/>
            <person name="Kowarik M."/>
            <person name="Holt K.E."/>
            <person name="Thomson N.R."/>
        </authorList>
    </citation>
    <scope>NUCLEOTIDE SEQUENCE</scope>
    <source>
        <strain evidence="2">QMP</strain>
    </source>
</reference>
<protein>
    <submittedName>
        <fullName evidence="2">Putative pectate lyase superfamily protein</fullName>
    </submittedName>
</protein>
<dbReference type="SMART" id="SM00710">
    <property type="entry name" value="PbH1"/>
    <property type="match status" value="6"/>
</dbReference>
<name>A0A193SEN6_KLEPN</name>
<feature type="domain" description="Right handed beta helix" evidence="1">
    <location>
        <begin position="216"/>
        <end position="365"/>
    </location>
</feature>
<reference evidence="2" key="1">
    <citation type="submission" date="2016-02" db="EMBL/GenBank/DDBJ databases">
        <authorList>
            <person name="Wen L."/>
            <person name="He K."/>
            <person name="Yang H."/>
        </authorList>
    </citation>
    <scope>NUCLEOTIDE SEQUENCE</scope>
    <source>
        <strain evidence="2">QMP</strain>
    </source>
</reference>
<evidence type="ECO:0000259" key="1">
    <source>
        <dbReference type="Pfam" id="PF13229"/>
    </source>
</evidence>
<organism evidence="2">
    <name type="scientific">Klebsiella pneumoniae</name>
    <dbReference type="NCBI Taxonomy" id="573"/>
    <lineage>
        <taxon>Bacteria</taxon>
        <taxon>Pseudomonadati</taxon>
        <taxon>Pseudomonadota</taxon>
        <taxon>Gammaproteobacteria</taxon>
        <taxon>Enterobacterales</taxon>
        <taxon>Enterobacteriaceae</taxon>
        <taxon>Klebsiella/Raoultella group</taxon>
        <taxon>Klebsiella</taxon>
        <taxon>Klebsiella pneumoniae complex</taxon>
    </lineage>
</organism>
<dbReference type="Gene3D" id="2.160.20.10">
    <property type="entry name" value="Single-stranded right-handed beta-helix, Pectin lyase-like"/>
    <property type="match status" value="1"/>
</dbReference>
<dbReference type="GO" id="GO:0016829">
    <property type="term" value="F:lyase activity"/>
    <property type="evidence" value="ECO:0007669"/>
    <property type="project" value="UniProtKB-KW"/>
</dbReference>
<dbReference type="InterPro" id="IPR011050">
    <property type="entry name" value="Pectin_lyase_fold/virulence"/>
</dbReference>
<dbReference type="Pfam" id="PF13229">
    <property type="entry name" value="Beta_helix"/>
    <property type="match status" value="1"/>
</dbReference>
<proteinExistence type="predicted"/>
<dbReference type="SUPFAM" id="SSF51126">
    <property type="entry name" value="Pectin lyase-like"/>
    <property type="match status" value="1"/>
</dbReference>
<dbReference type="AlphaFoldDB" id="A0A193SEN6"/>
<sequence length="517" mass="58290">MDFNKRNLIKAFMYTCASLPLTKVYSKPSIPRNEYFFPVDKLIYKATHKITYAELKTLQPEDGDFYIIYEPNHPNLYSDLYIAYRDKKNIGQDNTTSARNGLTWLKVDYDFTLEDFGAISNPDVDSTAFIQAAFNSGLKLTSKTDGKYLLKDTIFIENIPWYFQGAGMSKTVFFINHFKHAFVFGSPKPSDVKYPVNLKGFTIKRLDGSLYKGTAGAKGLYIGNGLNVNLSYIEECYGLGYGLHIDYSDQITVSHCHIHDHKGMAAGAAGTDGIHFYRSKNINAFNNLIHDIGDDALSAGSFDINYPTKNVIFKNNTIYSTKGGIKFYSFVQDAIVQANRLVGCREGGVYLTDDKNSPDNSLVENIVIKNNSFNFIGVFGKSDEAGALRIRFWPKVNIGSKVKNIVFSNNEVLNSRLGISELAYNDNKRLSNLYILKNKFSFDKKNHVGIIKNHYITITQCDNDFVIKDNDFITHVENVLIINDKFSSVSDMNISTNNNFIDGNYENKISIKIVSSN</sequence>
<dbReference type="RefSeq" id="WP_023284026.1">
    <property type="nucleotide sequence ID" value="NZ_BIGU01000001.1"/>
</dbReference>
<accession>A0A193SEN6</accession>
<dbReference type="InterPro" id="IPR006626">
    <property type="entry name" value="PbH1"/>
</dbReference>
<keyword evidence="2" id="KW-0456">Lyase</keyword>
<evidence type="ECO:0000313" key="2">
    <source>
        <dbReference type="EMBL" id="CZQ25002.1"/>
    </source>
</evidence>
<dbReference type="InterPro" id="IPR012334">
    <property type="entry name" value="Pectin_lyas_fold"/>
</dbReference>
<dbReference type="InterPro" id="IPR039448">
    <property type="entry name" value="Beta_helix"/>
</dbReference>